<dbReference type="InterPro" id="IPR008988">
    <property type="entry name" value="Transcriptional_repressor_C"/>
</dbReference>
<dbReference type="PANTHER" id="PTHR12835:SF5">
    <property type="entry name" value="BIOTIN--PROTEIN LIGASE"/>
    <property type="match status" value="1"/>
</dbReference>
<name>A0A7I9VS83_9BACT</name>
<dbReference type="InterPro" id="IPR004408">
    <property type="entry name" value="Biotin_CoA_COase_ligase"/>
</dbReference>
<dbReference type="InterPro" id="IPR013196">
    <property type="entry name" value="HTH_11"/>
</dbReference>
<accession>A0A7I9VS83</accession>
<evidence type="ECO:0000256" key="4">
    <source>
        <dbReference type="ARBA" id="ARBA00023267"/>
    </source>
</evidence>
<keyword evidence="6" id="KW-0805">Transcription regulation</keyword>
<evidence type="ECO:0000313" key="9">
    <source>
        <dbReference type="Proteomes" id="UP000503640"/>
    </source>
</evidence>
<keyword evidence="6" id="KW-0678">Repressor</keyword>
<reference evidence="9" key="1">
    <citation type="journal article" date="2020" name="Appl. Environ. Microbiol.">
        <title>Diazotrophic Anaeromyxobacter Isolates from Soils.</title>
        <authorList>
            <person name="Masuda Y."/>
            <person name="Yamanaka H."/>
            <person name="Xu Z.X."/>
            <person name="Shiratori Y."/>
            <person name="Aono T."/>
            <person name="Amachi S."/>
            <person name="Senoo K."/>
            <person name="Itoh H."/>
        </authorList>
    </citation>
    <scope>NUCLEOTIDE SEQUENCE [LARGE SCALE GENOMIC DNA]</scope>
    <source>
        <strain evidence="9">R267</strain>
    </source>
</reference>
<dbReference type="InterPro" id="IPR030855">
    <property type="entry name" value="Bifunct_BirA"/>
</dbReference>
<dbReference type="SUPFAM" id="SSF46785">
    <property type="entry name" value="Winged helix' DNA-binding domain"/>
    <property type="match status" value="1"/>
</dbReference>
<evidence type="ECO:0000256" key="1">
    <source>
        <dbReference type="ARBA" id="ARBA00022598"/>
    </source>
</evidence>
<dbReference type="GO" id="GO:0006355">
    <property type="term" value="P:regulation of DNA-templated transcription"/>
    <property type="evidence" value="ECO:0007669"/>
    <property type="project" value="UniProtKB-UniRule"/>
</dbReference>
<keyword evidence="2 6" id="KW-0547">Nucleotide-binding</keyword>
<dbReference type="GO" id="GO:0005737">
    <property type="term" value="C:cytoplasm"/>
    <property type="evidence" value="ECO:0007669"/>
    <property type="project" value="TreeGrafter"/>
</dbReference>
<feature type="binding site" evidence="6">
    <location>
        <begin position="101"/>
        <end position="103"/>
    </location>
    <ligand>
        <name>biotin</name>
        <dbReference type="ChEBI" id="CHEBI:57586"/>
    </ligand>
</feature>
<comment type="caution">
    <text evidence="8">The sequence shown here is derived from an EMBL/GenBank/DDBJ whole genome shotgun (WGS) entry which is preliminary data.</text>
</comment>
<dbReference type="EC" id="6.3.4.15" evidence="6"/>
<keyword evidence="9" id="KW-1185">Reference proteome</keyword>
<dbReference type="InterPro" id="IPR004143">
    <property type="entry name" value="BPL_LPL_catalytic"/>
</dbReference>
<dbReference type="HAMAP" id="MF_00978">
    <property type="entry name" value="Bifunct_BirA"/>
    <property type="match status" value="1"/>
</dbReference>
<feature type="binding site" evidence="6">
    <location>
        <position position="125"/>
    </location>
    <ligand>
        <name>biotin</name>
        <dbReference type="ChEBI" id="CHEBI:57586"/>
    </ligand>
</feature>
<evidence type="ECO:0000256" key="6">
    <source>
        <dbReference type="HAMAP-Rule" id="MF_00978"/>
    </source>
</evidence>
<comment type="function">
    <text evidence="6">Acts both as a biotin--[acetyl-CoA-carboxylase] ligase and a repressor.</text>
</comment>
<proteinExistence type="inferred from homology"/>
<organism evidence="8 9">
    <name type="scientific">Anaeromyxobacter diazotrophicus</name>
    <dbReference type="NCBI Taxonomy" id="2590199"/>
    <lineage>
        <taxon>Bacteria</taxon>
        <taxon>Pseudomonadati</taxon>
        <taxon>Myxococcota</taxon>
        <taxon>Myxococcia</taxon>
        <taxon>Myxococcales</taxon>
        <taxon>Cystobacterineae</taxon>
        <taxon>Anaeromyxobacteraceae</taxon>
        <taxon>Anaeromyxobacter</taxon>
    </lineage>
</organism>
<feature type="domain" description="BPL/LPL catalytic" evidence="7">
    <location>
        <begin position="78"/>
        <end position="269"/>
    </location>
</feature>
<keyword evidence="6" id="KW-0804">Transcription</keyword>
<dbReference type="Pfam" id="PF03099">
    <property type="entry name" value="BPL_LplA_LipB"/>
    <property type="match status" value="1"/>
</dbReference>
<comment type="catalytic activity">
    <reaction evidence="5 6">
        <text>biotin + L-lysyl-[protein] + ATP = N(6)-biotinyl-L-lysyl-[protein] + AMP + diphosphate + H(+)</text>
        <dbReference type="Rhea" id="RHEA:11756"/>
        <dbReference type="Rhea" id="RHEA-COMP:9752"/>
        <dbReference type="Rhea" id="RHEA-COMP:10505"/>
        <dbReference type="ChEBI" id="CHEBI:15378"/>
        <dbReference type="ChEBI" id="CHEBI:29969"/>
        <dbReference type="ChEBI" id="CHEBI:30616"/>
        <dbReference type="ChEBI" id="CHEBI:33019"/>
        <dbReference type="ChEBI" id="CHEBI:57586"/>
        <dbReference type="ChEBI" id="CHEBI:83144"/>
        <dbReference type="ChEBI" id="CHEBI:456215"/>
        <dbReference type="EC" id="6.3.4.15"/>
    </reaction>
</comment>
<dbReference type="SUPFAM" id="SSF50037">
    <property type="entry name" value="C-terminal domain of transcriptional repressors"/>
    <property type="match status" value="1"/>
</dbReference>
<feature type="DNA-binding region" description="H-T-H motif" evidence="6">
    <location>
        <begin position="30"/>
        <end position="49"/>
    </location>
</feature>
<dbReference type="InterPro" id="IPR003142">
    <property type="entry name" value="BPL_C"/>
</dbReference>
<dbReference type="InterPro" id="IPR036388">
    <property type="entry name" value="WH-like_DNA-bd_sf"/>
</dbReference>
<dbReference type="GO" id="GO:0004077">
    <property type="term" value="F:biotin--[biotin carboxyl-carrier protein] ligase activity"/>
    <property type="evidence" value="ECO:0007669"/>
    <property type="project" value="UniProtKB-UniRule"/>
</dbReference>
<feature type="binding site" evidence="6">
    <location>
        <position position="196"/>
    </location>
    <ligand>
        <name>biotin</name>
        <dbReference type="ChEBI" id="CHEBI:57586"/>
    </ligand>
</feature>
<dbReference type="CDD" id="cd16442">
    <property type="entry name" value="BPL"/>
    <property type="match status" value="1"/>
</dbReference>
<evidence type="ECO:0000313" key="8">
    <source>
        <dbReference type="EMBL" id="GEJ59314.1"/>
    </source>
</evidence>
<feature type="binding site" evidence="6">
    <location>
        <begin position="129"/>
        <end position="131"/>
    </location>
    <ligand>
        <name>biotin</name>
        <dbReference type="ChEBI" id="CHEBI:57586"/>
    </ligand>
</feature>
<keyword evidence="6" id="KW-0238">DNA-binding</keyword>
<keyword evidence="4 6" id="KW-0092">Biotin</keyword>
<dbReference type="Gene3D" id="3.30.930.10">
    <property type="entry name" value="Bira Bifunctional Protein, Domain 2"/>
    <property type="match status" value="1"/>
</dbReference>
<dbReference type="Proteomes" id="UP000503640">
    <property type="component" value="Unassembled WGS sequence"/>
</dbReference>
<dbReference type="SUPFAM" id="SSF55681">
    <property type="entry name" value="Class II aaRS and biotin synthetases"/>
    <property type="match status" value="1"/>
</dbReference>
<dbReference type="GO" id="GO:0005524">
    <property type="term" value="F:ATP binding"/>
    <property type="evidence" value="ECO:0007669"/>
    <property type="project" value="UniProtKB-UniRule"/>
</dbReference>
<dbReference type="PROSITE" id="PS51733">
    <property type="entry name" value="BPL_LPL_CATALYTIC"/>
    <property type="match status" value="1"/>
</dbReference>
<dbReference type="InterPro" id="IPR045864">
    <property type="entry name" value="aa-tRNA-synth_II/BPL/LPL"/>
</dbReference>
<keyword evidence="1 6" id="KW-0436">Ligase</keyword>
<dbReference type="Gene3D" id="2.30.30.100">
    <property type="match status" value="1"/>
</dbReference>
<dbReference type="PANTHER" id="PTHR12835">
    <property type="entry name" value="BIOTIN PROTEIN LIGASE"/>
    <property type="match status" value="1"/>
</dbReference>
<dbReference type="Gene3D" id="1.10.10.10">
    <property type="entry name" value="Winged helix-like DNA-binding domain superfamily/Winged helix DNA-binding domain"/>
    <property type="match status" value="1"/>
</dbReference>
<dbReference type="Pfam" id="PF02237">
    <property type="entry name" value="BPL_C"/>
    <property type="match status" value="1"/>
</dbReference>
<dbReference type="AlphaFoldDB" id="A0A7I9VS83"/>
<evidence type="ECO:0000256" key="2">
    <source>
        <dbReference type="ARBA" id="ARBA00022741"/>
    </source>
</evidence>
<dbReference type="Pfam" id="PF08279">
    <property type="entry name" value="HTH_11"/>
    <property type="match status" value="1"/>
</dbReference>
<gene>
    <name evidence="6 8" type="primary">birA</name>
    <name evidence="8" type="ORF">AMYX_40550</name>
</gene>
<evidence type="ECO:0000259" key="7">
    <source>
        <dbReference type="PROSITE" id="PS51733"/>
    </source>
</evidence>
<dbReference type="InterPro" id="IPR036390">
    <property type="entry name" value="WH_DNA-bd_sf"/>
</dbReference>
<keyword evidence="3 6" id="KW-0067">ATP-binding</keyword>
<protein>
    <recommendedName>
        <fullName evidence="6">Bifunctional ligase/repressor BirA</fullName>
    </recommendedName>
    <alternativeName>
        <fullName evidence="6">Biotin--[acetyl-CoA-carboxylase] ligase</fullName>
        <ecNumber evidence="6">6.3.4.15</ecNumber>
    </alternativeName>
    <alternativeName>
        <fullName evidence="6">Biotin--protein ligase</fullName>
    </alternativeName>
    <alternativeName>
        <fullName evidence="6">Biotin-[acetyl-CoA carboxylase] synthetase</fullName>
    </alternativeName>
</protein>
<evidence type="ECO:0000256" key="5">
    <source>
        <dbReference type="ARBA" id="ARBA00047846"/>
    </source>
</evidence>
<comment type="similarity">
    <text evidence="6">Belongs to the biotin--protein ligase family.</text>
</comment>
<dbReference type="GO" id="GO:0003677">
    <property type="term" value="F:DNA binding"/>
    <property type="evidence" value="ECO:0007669"/>
    <property type="project" value="UniProtKB-UniRule"/>
</dbReference>
<evidence type="ECO:0000256" key="3">
    <source>
        <dbReference type="ARBA" id="ARBA00022840"/>
    </source>
</evidence>
<dbReference type="EMBL" id="BJTG01000012">
    <property type="protein sequence ID" value="GEJ59314.1"/>
    <property type="molecule type" value="Genomic_DNA"/>
</dbReference>
<dbReference type="NCBIfam" id="TIGR00121">
    <property type="entry name" value="birA_ligase"/>
    <property type="match status" value="1"/>
</dbReference>
<sequence>MTAMPEPVRAGSEELVLAFLAEAGDDYVSGEAISDKLGLSRAAVWKHVRALRAQGYRIEAAPARGYRLREIPDRLGELELRPLLNTHDVGQTLHWYEEVGSTNDVAKGLAEEGALHGEVVVAERQTAGRGRRGRSWSSPARRNVYLSAVLRPDLPPARAPELTLLASVAVCQAVRQAGVAAAGIKWPNDVLASGRKLAGVLTEMAAEVERVQWVVIGIGVNVNAAAADFPEELRGVATSLLLERGAPVPRALFAAAVLTALEEWLDRHADEGFGPVRAAWREMSDTLGREVRIRGGAAELTGVAEDIDEAGALLVRTATGLERVVAGDVELLRPA</sequence>